<accession>A0AAX4J5Y9</accession>
<organism evidence="1 2">
    <name type="scientific">Vibrio phage vB_VpM-pA2SJ1</name>
    <dbReference type="NCBI Taxonomy" id="3095964"/>
    <lineage>
        <taxon>Viruses</taxon>
        <taxon>Duplodnaviria</taxon>
        <taxon>Heunggongvirae</taxon>
        <taxon>Uroviricota</taxon>
        <taxon>Caudoviricetes</taxon>
    </lineage>
</organism>
<reference evidence="1" key="1">
    <citation type="submission" date="2023-11" db="EMBL/GenBank/DDBJ databases">
        <title>Complete genome sequence of Vibrio virus vB_VpM-pA2SJ1.</title>
        <authorList>
            <person name="Lim S.J."/>
            <person name="Park S.Y."/>
            <person name="Kim J.H."/>
        </authorList>
    </citation>
    <scope>NUCLEOTIDE SEQUENCE</scope>
</reference>
<dbReference type="EMBL" id="OR813779">
    <property type="protein sequence ID" value="WRQ13084.1"/>
    <property type="molecule type" value="Genomic_DNA"/>
</dbReference>
<protein>
    <submittedName>
        <fullName evidence="1">Uncharacterized protein</fullName>
    </submittedName>
</protein>
<dbReference type="Proteomes" id="UP001432163">
    <property type="component" value="Segment"/>
</dbReference>
<evidence type="ECO:0000313" key="1">
    <source>
        <dbReference type="EMBL" id="WRQ13084.1"/>
    </source>
</evidence>
<evidence type="ECO:0000313" key="2">
    <source>
        <dbReference type="Proteomes" id="UP001432163"/>
    </source>
</evidence>
<sequence>MSNFEKEDRYLVIKRSDIDLSLDSEMKQNLFYLSQLVEAERHSFGKPPLECVVVESDWPIYDDVWKMVEAIATGEKTELDRLREENEALKRLDGLVIMNENGDTLDWEIDEGCVVIYDQQSEGIK</sequence>
<proteinExistence type="predicted"/>
<name>A0AAX4J5Y9_9CAUD</name>